<sequence>MMNRSPSFATAAYGTARHPFRASLPTHVLRELPKLEPEVIAAMRRAEERLREADIRSEPVDLKRITMQDLRDFLIAYCACFMAVMAFIA</sequence>
<name>A0A7W5ZS57_9SPHN</name>
<gene>
    <name evidence="2" type="ORF">GGQ88_000255</name>
</gene>
<keyword evidence="1" id="KW-0472">Membrane</keyword>
<accession>A0A7W5ZS57</accession>
<keyword evidence="2" id="KW-0808">Transferase</keyword>
<organism evidence="2 3">
    <name type="scientific">Novosphingobium hassiacum</name>
    <dbReference type="NCBI Taxonomy" id="173676"/>
    <lineage>
        <taxon>Bacteria</taxon>
        <taxon>Pseudomonadati</taxon>
        <taxon>Pseudomonadota</taxon>
        <taxon>Alphaproteobacteria</taxon>
        <taxon>Sphingomonadales</taxon>
        <taxon>Sphingomonadaceae</taxon>
        <taxon>Novosphingobium</taxon>
    </lineage>
</organism>
<reference evidence="2 3" key="1">
    <citation type="submission" date="2020-08" db="EMBL/GenBank/DDBJ databases">
        <title>Genomic Encyclopedia of Type Strains, Phase IV (KMG-IV): sequencing the most valuable type-strain genomes for metagenomic binning, comparative biology and taxonomic classification.</title>
        <authorList>
            <person name="Goeker M."/>
        </authorList>
    </citation>
    <scope>NUCLEOTIDE SEQUENCE [LARGE SCALE GENOMIC DNA]</scope>
    <source>
        <strain evidence="2 3">DSM 14552</strain>
    </source>
</reference>
<dbReference type="Proteomes" id="UP000562395">
    <property type="component" value="Unassembled WGS sequence"/>
</dbReference>
<keyword evidence="1" id="KW-1133">Transmembrane helix</keyword>
<feature type="transmembrane region" description="Helical" evidence="1">
    <location>
        <begin position="70"/>
        <end position="88"/>
    </location>
</feature>
<evidence type="ECO:0000313" key="3">
    <source>
        <dbReference type="Proteomes" id="UP000562395"/>
    </source>
</evidence>
<keyword evidence="3" id="KW-1185">Reference proteome</keyword>
<dbReference type="AlphaFoldDB" id="A0A7W5ZS57"/>
<evidence type="ECO:0000313" key="2">
    <source>
        <dbReference type="EMBL" id="MBB3859015.1"/>
    </source>
</evidence>
<protein>
    <submittedName>
        <fullName evidence="2">Asp-tRNA(Asn)/Glu-tRNA(Gln) amidotransferase A subunit family amidase</fullName>
    </submittedName>
</protein>
<evidence type="ECO:0000256" key="1">
    <source>
        <dbReference type="SAM" id="Phobius"/>
    </source>
</evidence>
<proteinExistence type="predicted"/>
<dbReference type="EMBL" id="JACICY010000001">
    <property type="protein sequence ID" value="MBB3859015.1"/>
    <property type="molecule type" value="Genomic_DNA"/>
</dbReference>
<keyword evidence="1" id="KW-0812">Transmembrane</keyword>
<dbReference type="GO" id="GO:0016740">
    <property type="term" value="F:transferase activity"/>
    <property type="evidence" value="ECO:0007669"/>
    <property type="project" value="UniProtKB-KW"/>
</dbReference>
<comment type="caution">
    <text evidence="2">The sequence shown here is derived from an EMBL/GenBank/DDBJ whole genome shotgun (WGS) entry which is preliminary data.</text>
</comment>